<keyword evidence="7" id="KW-0472">Membrane</keyword>
<dbReference type="KEGG" id="vg:1449803"/>
<dbReference type="EC" id="1.8.3.2" evidence="7"/>
<keyword evidence="7" id="KW-0812">Transmembrane</keyword>
<name>Q9YVZ9_MSEPV</name>
<evidence type="ECO:0000256" key="1">
    <source>
        <dbReference type="ARBA" id="ARBA00001974"/>
    </source>
</evidence>
<dbReference type="InterPro" id="IPR017905">
    <property type="entry name" value="ERV/ALR_sulphydryl_oxidase"/>
</dbReference>
<organism evidence="9 10">
    <name type="scientific">Melanoplus sanguinipes entomopoxvirus</name>
    <name type="common">MsEPV</name>
    <dbReference type="NCBI Taxonomy" id="83191"/>
    <lineage>
        <taxon>Viruses</taxon>
        <taxon>Varidnaviria</taxon>
        <taxon>Bamfordvirae</taxon>
        <taxon>Nucleocytoviricota</taxon>
        <taxon>Pokkesviricetes</taxon>
        <taxon>Chitovirales</taxon>
        <taxon>Poxviridae</taxon>
        <taxon>Entomopoxvirinae</taxon>
        <taxon>Deltaentomopoxvirus</taxon>
        <taxon>Deltaentomopoxvirus msanguinipes</taxon>
    </lineage>
</organism>
<comment type="cofactor">
    <cofactor evidence="1 7">
        <name>FAD</name>
        <dbReference type="ChEBI" id="CHEBI:57692"/>
    </cofactor>
</comment>
<protein>
    <recommendedName>
        <fullName evidence="7">Sulfhydryl oxidase</fullName>
        <ecNumber evidence="7">1.8.3.2</ecNumber>
    </recommendedName>
</protein>
<evidence type="ECO:0000259" key="8">
    <source>
        <dbReference type="PROSITE" id="PS51324"/>
    </source>
</evidence>
<sequence>MDPKLWGAGAWLIIFELIYLFINKVNKDRSIYMYEIEKLKKTLYIICSTLPCPTCSEHAKKNINDNSIMSQNDINIILHFFIEMYNQFHSYNIIDRKKINNYWIPSS</sequence>
<dbReference type="GO" id="GO:0016972">
    <property type="term" value="F:thiol oxidase activity"/>
    <property type="evidence" value="ECO:0007669"/>
    <property type="project" value="UniProtKB-EC"/>
</dbReference>
<dbReference type="EMBL" id="AF063866">
    <property type="protein sequence ID" value="AAC97808.1"/>
    <property type="molecule type" value="Genomic_DNA"/>
</dbReference>
<evidence type="ECO:0000313" key="10">
    <source>
        <dbReference type="Proteomes" id="UP000172353"/>
    </source>
</evidence>
<proteinExistence type="predicted"/>
<reference evidence="9 10" key="1">
    <citation type="journal article" date="1999" name="J. Virol.">
        <title>The genome of Melanoplus sanguinipes entomopoxvirus.</title>
        <authorList>
            <person name="Afonso C.L."/>
            <person name="Tulman E.R."/>
            <person name="Lu Z."/>
            <person name="Oma E."/>
            <person name="Kutish G.F."/>
            <person name="Rock D.L."/>
        </authorList>
    </citation>
    <scope>NUCLEOTIDE SEQUENCE [LARGE SCALE GENOMIC DNA]</scope>
    <source>
        <strain evidence="9">Tucson</strain>
    </source>
</reference>
<keyword evidence="4 7" id="KW-0560">Oxidoreductase</keyword>
<evidence type="ECO:0000256" key="7">
    <source>
        <dbReference type="RuleBase" id="RU371123"/>
    </source>
</evidence>
<accession>Q9YVZ9</accession>
<feature type="transmembrane region" description="Helical" evidence="7">
    <location>
        <begin position="6"/>
        <end position="22"/>
    </location>
</feature>
<dbReference type="Pfam" id="PF04805">
    <property type="entry name" value="Pox_E10"/>
    <property type="match status" value="1"/>
</dbReference>
<comment type="catalytic activity">
    <reaction evidence="6 7">
        <text>2 R'C(R)SH + O2 = R'C(R)S-S(R)CR' + H2O2</text>
        <dbReference type="Rhea" id="RHEA:17357"/>
        <dbReference type="ChEBI" id="CHEBI:15379"/>
        <dbReference type="ChEBI" id="CHEBI:16240"/>
        <dbReference type="ChEBI" id="CHEBI:16520"/>
        <dbReference type="ChEBI" id="CHEBI:17412"/>
        <dbReference type="EC" id="1.8.3.2"/>
    </reaction>
</comment>
<dbReference type="InterPro" id="IPR036774">
    <property type="entry name" value="ERV/ALR_sulphydryl_oxid_sf"/>
</dbReference>
<dbReference type="Gene3D" id="1.20.120.310">
    <property type="entry name" value="ERV/ALR sulfhydryl oxidase domain"/>
    <property type="match status" value="1"/>
</dbReference>
<evidence type="ECO:0000256" key="6">
    <source>
        <dbReference type="ARBA" id="ARBA00048864"/>
    </source>
</evidence>
<evidence type="ECO:0000256" key="3">
    <source>
        <dbReference type="ARBA" id="ARBA00022827"/>
    </source>
</evidence>
<evidence type="ECO:0000256" key="5">
    <source>
        <dbReference type="ARBA" id="ARBA00023157"/>
    </source>
</evidence>
<dbReference type="PROSITE" id="PS51324">
    <property type="entry name" value="ERV_ALR"/>
    <property type="match status" value="1"/>
</dbReference>
<feature type="domain" description="ERV/ALR sulfhydryl oxidase" evidence="8">
    <location>
        <begin position="1"/>
        <end position="103"/>
    </location>
</feature>
<dbReference type="PIR" id="T28254">
    <property type="entry name" value="T28254"/>
</dbReference>
<keyword evidence="3 7" id="KW-0274">FAD</keyword>
<dbReference type="GeneID" id="1449803"/>
<organismHost>
    <name type="scientific">Melanoplus sanguinipes</name>
    <name type="common">Migratory grasshopper</name>
    <dbReference type="NCBI Taxonomy" id="65742"/>
</organismHost>
<dbReference type="RefSeq" id="NP_048164.1">
    <property type="nucleotide sequence ID" value="NC_001993.1"/>
</dbReference>
<evidence type="ECO:0000313" key="9">
    <source>
        <dbReference type="EMBL" id="AAC97808.1"/>
    </source>
</evidence>
<dbReference type="Proteomes" id="UP000172353">
    <property type="component" value="Segment"/>
</dbReference>
<keyword evidence="5" id="KW-1015">Disulfide bond</keyword>
<evidence type="ECO:0000256" key="2">
    <source>
        <dbReference type="ARBA" id="ARBA00022630"/>
    </source>
</evidence>
<dbReference type="InterPro" id="IPR006890">
    <property type="entry name" value="Sulphydryl_Oase_FAD-link_ERV1"/>
</dbReference>
<dbReference type="OrthoDB" id="17960at10239"/>
<dbReference type="SUPFAM" id="SSF69000">
    <property type="entry name" value="FAD-dependent thiol oxidase"/>
    <property type="match status" value="1"/>
</dbReference>
<keyword evidence="7" id="KW-1133">Transmembrane helix</keyword>
<evidence type="ECO:0000256" key="4">
    <source>
        <dbReference type="ARBA" id="ARBA00023002"/>
    </source>
</evidence>
<dbReference type="PIRSF" id="PIRSF015696">
    <property type="entry name" value="VAC_E10R"/>
    <property type="match status" value="1"/>
</dbReference>
<keyword evidence="2 7" id="KW-0285">Flavoprotein</keyword>
<gene>
    <name evidence="9" type="primary">MSV093</name>
</gene>
<keyword evidence="10" id="KW-1185">Reference proteome</keyword>